<dbReference type="EMBL" id="BPLR01021538">
    <property type="protein sequence ID" value="GIX90889.1"/>
    <property type="molecule type" value="Genomic_DNA"/>
</dbReference>
<keyword evidence="2" id="KW-1185">Reference proteome</keyword>
<protein>
    <submittedName>
        <fullName evidence="1">Uncharacterized protein</fullName>
    </submittedName>
</protein>
<gene>
    <name evidence="1" type="ORF">CEXT_378941</name>
</gene>
<organism evidence="1 2">
    <name type="scientific">Caerostris extrusa</name>
    <name type="common">Bark spider</name>
    <name type="synonym">Caerostris bankana</name>
    <dbReference type="NCBI Taxonomy" id="172846"/>
    <lineage>
        <taxon>Eukaryota</taxon>
        <taxon>Metazoa</taxon>
        <taxon>Ecdysozoa</taxon>
        <taxon>Arthropoda</taxon>
        <taxon>Chelicerata</taxon>
        <taxon>Arachnida</taxon>
        <taxon>Araneae</taxon>
        <taxon>Araneomorphae</taxon>
        <taxon>Entelegynae</taxon>
        <taxon>Araneoidea</taxon>
        <taxon>Araneidae</taxon>
        <taxon>Caerostris</taxon>
    </lineage>
</organism>
<reference evidence="1 2" key="1">
    <citation type="submission" date="2021-06" db="EMBL/GenBank/DDBJ databases">
        <title>Caerostris extrusa draft genome.</title>
        <authorList>
            <person name="Kono N."/>
            <person name="Arakawa K."/>
        </authorList>
    </citation>
    <scope>NUCLEOTIDE SEQUENCE [LARGE SCALE GENOMIC DNA]</scope>
</reference>
<evidence type="ECO:0000313" key="2">
    <source>
        <dbReference type="Proteomes" id="UP001054945"/>
    </source>
</evidence>
<dbReference type="AlphaFoldDB" id="A0AAV4P2L3"/>
<sequence>MNHLNSTESYLEQPHVIQLLHFPHTIVSVSDCGLADKQKRGLETNENNAYRGGKGGPRNSMIAGVYFQRATRFTDCQAVTSRRDVTQSGMAAAGTRRQCCQNACRDQKQRVSWEMTTAFAARGKRRSDS</sequence>
<accession>A0AAV4P2L3</accession>
<name>A0AAV4P2L3_CAEEX</name>
<comment type="caution">
    <text evidence="1">The sequence shown here is derived from an EMBL/GenBank/DDBJ whole genome shotgun (WGS) entry which is preliminary data.</text>
</comment>
<evidence type="ECO:0000313" key="1">
    <source>
        <dbReference type="EMBL" id="GIX90889.1"/>
    </source>
</evidence>
<proteinExistence type="predicted"/>
<dbReference type="Proteomes" id="UP001054945">
    <property type="component" value="Unassembled WGS sequence"/>
</dbReference>